<proteinExistence type="predicted"/>
<evidence type="ECO:0000313" key="1">
    <source>
        <dbReference type="EMBL" id="OJD76178.1"/>
    </source>
</evidence>
<accession>A0A1J9UHC1</accession>
<dbReference type="AlphaFoldDB" id="A0A1J9UHC1"/>
<sequence>MLRLIIYVSIIYPAWQGKDVAGSVDAGLNREQAKRLMVALVHLILTFGNIIVQIKRLEKLIL</sequence>
<reference evidence="1 2" key="1">
    <citation type="submission" date="2016-06" db="EMBL/GenBank/DDBJ databases">
        <title>First insights into the genetic diversity and population structure of in the Bacillus cereus group bacteria from diverse marine environments.</title>
        <authorList>
            <person name="Liu Y."/>
            <person name="Lai Q."/>
            <person name="Shao Z."/>
        </authorList>
    </citation>
    <scope>NUCLEOTIDE SEQUENCE [LARGE SCALE GENOMIC DNA]</scope>
    <source>
        <strain evidence="1 2">NH24A2</strain>
    </source>
</reference>
<name>A0A1J9UHC1_9BACI</name>
<evidence type="ECO:0000313" key="2">
    <source>
        <dbReference type="Proteomes" id="UP000182788"/>
    </source>
</evidence>
<protein>
    <submittedName>
        <fullName evidence="1">Uncharacterized protein</fullName>
    </submittedName>
</protein>
<dbReference type="EMBL" id="MAOI01000090">
    <property type="protein sequence ID" value="OJD76178.1"/>
    <property type="molecule type" value="Genomic_DNA"/>
</dbReference>
<organism evidence="1 2">
    <name type="scientific">Bacillus paramycoides</name>
    <dbReference type="NCBI Taxonomy" id="2026194"/>
    <lineage>
        <taxon>Bacteria</taxon>
        <taxon>Bacillati</taxon>
        <taxon>Bacillota</taxon>
        <taxon>Bacilli</taxon>
        <taxon>Bacillales</taxon>
        <taxon>Bacillaceae</taxon>
        <taxon>Bacillus</taxon>
        <taxon>Bacillus cereus group</taxon>
    </lineage>
</organism>
<comment type="caution">
    <text evidence="1">The sequence shown here is derived from an EMBL/GenBank/DDBJ whole genome shotgun (WGS) entry which is preliminary data.</text>
</comment>
<gene>
    <name evidence="1" type="ORF">BAU28_03240</name>
</gene>
<dbReference type="Proteomes" id="UP000182788">
    <property type="component" value="Unassembled WGS sequence"/>
</dbReference>